<keyword evidence="2" id="KW-1185">Reference proteome</keyword>
<protein>
    <submittedName>
        <fullName evidence="1">Uncharacterized protein</fullName>
    </submittedName>
</protein>
<name>A0AAF0W4B9_DAUCS</name>
<reference evidence="1" key="2">
    <citation type="submission" date="2022-03" db="EMBL/GenBank/DDBJ databases">
        <title>Draft title - Genomic analysis of global carrot germplasm unveils the trajectory of domestication and the origin of high carotenoid orange carrot.</title>
        <authorList>
            <person name="Iorizzo M."/>
            <person name="Ellison S."/>
            <person name="Senalik D."/>
            <person name="Macko-Podgorni A."/>
            <person name="Grzebelus D."/>
            <person name="Bostan H."/>
            <person name="Rolling W."/>
            <person name="Curaba J."/>
            <person name="Simon P."/>
        </authorList>
    </citation>
    <scope>NUCLEOTIDE SEQUENCE</scope>
    <source>
        <tissue evidence="1">Leaf</tissue>
    </source>
</reference>
<accession>A0AAF0W4B9</accession>
<sequence length="62" mass="6894">MQLAGEKSEVSKEGLLSFYRSQAAPMATAFSLPHDLFNNISPFANYANAVLEESDFFKVHIL</sequence>
<gene>
    <name evidence="1" type="ORF">DCAR_0101281</name>
</gene>
<organism evidence="1 2">
    <name type="scientific">Daucus carota subsp. sativus</name>
    <name type="common">Carrot</name>
    <dbReference type="NCBI Taxonomy" id="79200"/>
    <lineage>
        <taxon>Eukaryota</taxon>
        <taxon>Viridiplantae</taxon>
        <taxon>Streptophyta</taxon>
        <taxon>Embryophyta</taxon>
        <taxon>Tracheophyta</taxon>
        <taxon>Spermatophyta</taxon>
        <taxon>Magnoliopsida</taxon>
        <taxon>eudicotyledons</taxon>
        <taxon>Gunneridae</taxon>
        <taxon>Pentapetalae</taxon>
        <taxon>asterids</taxon>
        <taxon>campanulids</taxon>
        <taxon>Apiales</taxon>
        <taxon>Apiaceae</taxon>
        <taxon>Apioideae</taxon>
        <taxon>Scandiceae</taxon>
        <taxon>Daucinae</taxon>
        <taxon>Daucus</taxon>
        <taxon>Daucus sect. Daucus</taxon>
    </lineage>
</organism>
<reference evidence="1" key="1">
    <citation type="journal article" date="2016" name="Nat. Genet.">
        <title>A high-quality carrot genome assembly provides new insights into carotenoid accumulation and asterid genome evolution.</title>
        <authorList>
            <person name="Iorizzo M."/>
            <person name="Ellison S."/>
            <person name="Senalik D."/>
            <person name="Zeng P."/>
            <person name="Satapoomin P."/>
            <person name="Huang J."/>
            <person name="Bowman M."/>
            <person name="Iovene M."/>
            <person name="Sanseverino W."/>
            <person name="Cavagnaro P."/>
            <person name="Yildiz M."/>
            <person name="Macko-Podgorni A."/>
            <person name="Moranska E."/>
            <person name="Grzebelus E."/>
            <person name="Grzebelus D."/>
            <person name="Ashrafi H."/>
            <person name="Zheng Z."/>
            <person name="Cheng S."/>
            <person name="Spooner D."/>
            <person name="Van Deynze A."/>
            <person name="Simon P."/>
        </authorList>
    </citation>
    <scope>NUCLEOTIDE SEQUENCE</scope>
    <source>
        <tissue evidence="1">Leaf</tissue>
    </source>
</reference>
<dbReference type="AlphaFoldDB" id="A0AAF0W4B9"/>
<dbReference type="Proteomes" id="UP000077755">
    <property type="component" value="Chromosome 1"/>
</dbReference>
<evidence type="ECO:0000313" key="1">
    <source>
        <dbReference type="EMBL" id="WOG82119.1"/>
    </source>
</evidence>
<dbReference type="EMBL" id="CP093343">
    <property type="protein sequence ID" value="WOG82119.1"/>
    <property type="molecule type" value="Genomic_DNA"/>
</dbReference>
<evidence type="ECO:0000313" key="2">
    <source>
        <dbReference type="Proteomes" id="UP000077755"/>
    </source>
</evidence>
<proteinExistence type="predicted"/>